<dbReference type="STRING" id="945553.A0A0D2LP04"/>
<accession>A0A0D2LP04</accession>
<dbReference type="OrthoDB" id="2692094at2759"/>
<proteinExistence type="predicted"/>
<gene>
    <name evidence="1" type="ORF">HYPSUDRAFT_118832</name>
</gene>
<evidence type="ECO:0000313" key="1">
    <source>
        <dbReference type="EMBL" id="KJA12543.1"/>
    </source>
</evidence>
<name>A0A0D2LP04_HYPSF</name>
<dbReference type="EMBL" id="KN818164">
    <property type="protein sequence ID" value="KJA12543.1"/>
    <property type="molecule type" value="Genomic_DNA"/>
</dbReference>
<dbReference type="AlphaFoldDB" id="A0A0D2LP04"/>
<protein>
    <submittedName>
        <fullName evidence="1">Uncharacterized protein</fullName>
    </submittedName>
</protein>
<organism evidence="1 2">
    <name type="scientific">Hypholoma sublateritium (strain FD-334 SS-4)</name>
    <dbReference type="NCBI Taxonomy" id="945553"/>
    <lineage>
        <taxon>Eukaryota</taxon>
        <taxon>Fungi</taxon>
        <taxon>Dikarya</taxon>
        <taxon>Basidiomycota</taxon>
        <taxon>Agaricomycotina</taxon>
        <taxon>Agaricomycetes</taxon>
        <taxon>Agaricomycetidae</taxon>
        <taxon>Agaricales</taxon>
        <taxon>Agaricineae</taxon>
        <taxon>Strophariaceae</taxon>
        <taxon>Hypholoma</taxon>
    </lineage>
</organism>
<feature type="non-terminal residue" evidence="1">
    <location>
        <position position="1"/>
    </location>
</feature>
<dbReference type="Proteomes" id="UP000054270">
    <property type="component" value="Unassembled WGS sequence"/>
</dbReference>
<dbReference type="OMA" id="NDRIFCH"/>
<evidence type="ECO:0000313" key="2">
    <source>
        <dbReference type="Proteomes" id="UP000054270"/>
    </source>
</evidence>
<reference evidence="2" key="1">
    <citation type="submission" date="2014-04" db="EMBL/GenBank/DDBJ databases">
        <title>Evolutionary Origins and Diversification of the Mycorrhizal Mutualists.</title>
        <authorList>
            <consortium name="DOE Joint Genome Institute"/>
            <consortium name="Mycorrhizal Genomics Consortium"/>
            <person name="Kohler A."/>
            <person name="Kuo A."/>
            <person name="Nagy L.G."/>
            <person name="Floudas D."/>
            <person name="Copeland A."/>
            <person name="Barry K.W."/>
            <person name="Cichocki N."/>
            <person name="Veneault-Fourrey C."/>
            <person name="LaButti K."/>
            <person name="Lindquist E.A."/>
            <person name="Lipzen A."/>
            <person name="Lundell T."/>
            <person name="Morin E."/>
            <person name="Murat C."/>
            <person name="Riley R."/>
            <person name="Ohm R."/>
            <person name="Sun H."/>
            <person name="Tunlid A."/>
            <person name="Henrissat B."/>
            <person name="Grigoriev I.V."/>
            <person name="Hibbett D.S."/>
            <person name="Martin F."/>
        </authorList>
    </citation>
    <scope>NUCLEOTIDE SEQUENCE [LARGE SCALE GENOMIC DNA]</scope>
    <source>
        <strain evidence="2">FD-334 SS-4</strain>
    </source>
</reference>
<sequence>FINERLYRHKVMRINYTTYDVRLGQDSVNARNHADIMVLSRIDEDHPFEYGR</sequence>
<feature type="non-terminal residue" evidence="1">
    <location>
        <position position="52"/>
    </location>
</feature>
<keyword evidence="2" id="KW-1185">Reference proteome</keyword>